<dbReference type="Gene3D" id="1.25.40.10">
    <property type="entry name" value="Tetratricopeptide repeat domain"/>
    <property type="match status" value="1"/>
</dbReference>
<dbReference type="CDD" id="cd14014">
    <property type="entry name" value="STKc_PknB_like"/>
    <property type="match status" value="1"/>
</dbReference>
<dbReference type="InterPro" id="IPR000719">
    <property type="entry name" value="Prot_kinase_dom"/>
</dbReference>
<keyword evidence="11" id="KW-1185">Reference proteome</keyword>
<evidence type="ECO:0000256" key="4">
    <source>
        <dbReference type="ARBA" id="ARBA00022741"/>
    </source>
</evidence>
<dbReference type="Proteomes" id="UP000199055">
    <property type="component" value="Unassembled WGS sequence"/>
</dbReference>
<feature type="region of interest" description="Disordered" evidence="8">
    <location>
        <begin position="291"/>
        <end position="334"/>
    </location>
</feature>
<evidence type="ECO:0000256" key="7">
    <source>
        <dbReference type="PROSITE-ProRule" id="PRU10141"/>
    </source>
</evidence>
<feature type="compositionally biased region" description="Low complexity" evidence="8">
    <location>
        <begin position="312"/>
        <end position="329"/>
    </location>
</feature>
<reference evidence="10 11" key="1">
    <citation type="submission" date="2016-10" db="EMBL/GenBank/DDBJ databases">
        <authorList>
            <person name="de Groot N.N."/>
        </authorList>
    </citation>
    <scope>NUCLEOTIDE SEQUENCE [LARGE SCALE GENOMIC DNA]</scope>
    <source>
        <strain evidence="10 11">CGMCC 4.3519</strain>
    </source>
</reference>
<organism evidence="10 11">
    <name type="scientific">Streptomyces radiopugnans</name>
    <dbReference type="NCBI Taxonomy" id="403935"/>
    <lineage>
        <taxon>Bacteria</taxon>
        <taxon>Bacillati</taxon>
        <taxon>Actinomycetota</taxon>
        <taxon>Actinomycetes</taxon>
        <taxon>Kitasatosporales</taxon>
        <taxon>Streptomycetaceae</taxon>
        <taxon>Streptomyces</taxon>
    </lineage>
</organism>
<evidence type="ECO:0000256" key="3">
    <source>
        <dbReference type="ARBA" id="ARBA00022679"/>
    </source>
</evidence>
<dbReference type="SUPFAM" id="SSF56112">
    <property type="entry name" value="Protein kinase-like (PK-like)"/>
    <property type="match status" value="1"/>
</dbReference>
<dbReference type="InterPro" id="IPR011990">
    <property type="entry name" value="TPR-like_helical_dom_sf"/>
</dbReference>
<dbReference type="PROSITE" id="PS00108">
    <property type="entry name" value="PROTEIN_KINASE_ST"/>
    <property type="match status" value="1"/>
</dbReference>
<keyword evidence="2 10" id="KW-0723">Serine/threonine-protein kinase</keyword>
<keyword evidence="4 7" id="KW-0547">Nucleotide-binding</keyword>
<protein>
    <recommendedName>
        <fullName evidence="1">non-specific serine/threonine protein kinase</fullName>
        <ecNumber evidence="1">2.7.11.1</ecNumber>
    </recommendedName>
</protein>
<evidence type="ECO:0000313" key="11">
    <source>
        <dbReference type="Proteomes" id="UP000199055"/>
    </source>
</evidence>
<dbReference type="PROSITE" id="PS00107">
    <property type="entry name" value="PROTEIN_KINASE_ATP"/>
    <property type="match status" value="1"/>
</dbReference>
<evidence type="ECO:0000256" key="6">
    <source>
        <dbReference type="ARBA" id="ARBA00022840"/>
    </source>
</evidence>
<dbReference type="PROSITE" id="PS50011">
    <property type="entry name" value="PROTEIN_KINASE_DOM"/>
    <property type="match status" value="1"/>
</dbReference>
<dbReference type="SUPFAM" id="SSF48452">
    <property type="entry name" value="TPR-like"/>
    <property type="match status" value="1"/>
</dbReference>
<dbReference type="Gene3D" id="3.30.200.20">
    <property type="entry name" value="Phosphorylase Kinase, domain 1"/>
    <property type="match status" value="1"/>
</dbReference>
<dbReference type="EC" id="2.7.11.1" evidence="1"/>
<dbReference type="SMART" id="SM00220">
    <property type="entry name" value="S_TKc"/>
    <property type="match status" value="1"/>
</dbReference>
<feature type="domain" description="Protein kinase" evidence="9">
    <location>
        <begin position="18"/>
        <end position="287"/>
    </location>
</feature>
<dbReference type="GO" id="GO:0005524">
    <property type="term" value="F:ATP binding"/>
    <property type="evidence" value="ECO:0007669"/>
    <property type="project" value="UniProtKB-UniRule"/>
</dbReference>
<evidence type="ECO:0000313" key="10">
    <source>
        <dbReference type="EMBL" id="SEP85599.1"/>
    </source>
</evidence>
<evidence type="ECO:0000256" key="8">
    <source>
        <dbReference type="SAM" id="MobiDB-lite"/>
    </source>
</evidence>
<dbReference type="InterPro" id="IPR011009">
    <property type="entry name" value="Kinase-like_dom_sf"/>
</dbReference>
<keyword evidence="3" id="KW-0808">Transferase</keyword>
<evidence type="ECO:0000256" key="1">
    <source>
        <dbReference type="ARBA" id="ARBA00012513"/>
    </source>
</evidence>
<accession>A0A1H9B9Q2</accession>
<sequence length="538" mass="59391">MQDAGRGQVPDRPIADRYELLERLGNGGMGDVWRGYDAVLDRPVAVKRIRPQAVAATPRLAEELERRFRREARITARIQHPGVPQVYDAVLDSTYEHLFLVMELVEGVPLTRYVHEERPLPVSWAVAVAAQVATVLSYAHDVPVVHRDLKPSNILVARDGTVKVLDFGVAAILQTDVTRLTASGRPIGTHRYMSPEQVRGTRVTPRTDLYALGCVLHELLCGRPLFSAHSDFELMDRHVRAAPTPLRRLRADVPEELEALVLHLLRKTPESRPVDVQEVYERLMPFLPAPGESSALGEAGPPGAPDPTGLYRRPYAPRARAGSRPRTAPDTAAPGQVAEYVVSPPERERLRAQLREVDEHYIALMEEERYTQAAEVAGEMIEPLARALGAENKAVLRLRQRRAVSRQLAGDHRAALPEFEALAEAYGRINGPTGEDARDCRAQAARCRGELGQATEALAELRAVLELERAAESDVSDVAVELRRDIGMLLLSQGNPREARACLKALYEDVVLVHGPGHEVAVEAAEVLAMLRRELDGG</sequence>
<evidence type="ECO:0000256" key="5">
    <source>
        <dbReference type="ARBA" id="ARBA00022777"/>
    </source>
</evidence>
<dbReference type="FunFam" id="1.10.510.10:FF:000021">
    <property type="entry name" value="Serine/threonine protein kinase"/>
    <property type="match status" value="1"/>
</dbReference>
<name>A0A1H9B9Q2_9ACTN</name>
<keyword evidence="6 7" id="KW-0067">ATP-binding</keyword>
<dbReference type="InterPro" id="IPR008271">
    <property type="entry name" value="Ser/Thr_kinase_AS"/>
</dbReference>
<keyword evidence="5 10" id="KW-0418">Kinase</keyword>
<evidence type="ECO:0000256" key="2">
    <source>
        <dbReference type="ARBA" id="ARBA00022527"/>
    </source>
</evidence>
<dbReference type="InterPro" id="IPR017441">
    <property type="entry name" value="Protein_kinase_ATP_BS"/>
</dbReference>
<gene>
    <name evidence="10" type="ORF">SAMN05216481_102261</name>
</gene>
<dbReference type="EMBL" id="FOET01000002">
    <property type="protein sequence ID" value="SEP85599.1"/>
    <property type="molecule type" value="Genomic_DNA"/>
</dbReference>
<dbReference type="PANTHER" id="PTHR43289">
    <property type="entry name" value="MITOGEN-ACTIVATED PROTEIN KINASE KINASE KINASE 20-RELATED"/>
    <property type="match status" value="1"/>
</dbReference>
<evidence type="ECO:0000259" key="9">
    <source>
        <dbReference type="PROSITE" id="PS50011"/>
    </source>
</evidence>
<dbReference type="GO" id="GO:0004674">
    <property type="term" value="F:protein serine/threonine kinase activity"/>
    <property type="evidence" value="ECO:0007669"/>
    <property type="project" value="UniProtKB-KW"/>
</dbReference>
<dbReference type="Gene3D" id="1.10.510.10">
    <property type="entry name" value="Transferase(Phosphotransferase) domain 1"/>
    <property type="match status" value="1"/>
</dbReference>
<dbReference type="PANTHER" id="PTHR43289:SF6">
    <property type="entry name" value="SERINE_THREONINE-PROTEIN KINASE NEKL-3"/>
    <property type="match status" value="1"/>
</dbReference>
<dbReference type="AlphaFoldDB" id="A0A1H9B9Q2"/>
<dbReference type="STRING" id="403935.SAMN05216481_102261"/>
<feature type="binding site" evidence="7">
    <location>
        <position position="47"/>
    </location>
    <ligand>
        <name>ATP</name>
        <dbReference type="ChEBI" id="CHEBI:30616"/>
    </ligand>
</feature>
<proteinExistence type="predicted"/>
<dbReference type="Pfam" id="PF00069">
    <property type="entry name" value="Pkinase"/>
    <property type="match status" value="1"/>
</dbReference>